<evidence type="ECO:0000313" key="2">
    <source>
        <dbReference type="Proteomes" id="UP000003245"/>
    </source>
</evidence>
<keyword evidence="2" id="KW-1185">Reference proteome</keyword>
<comment type="caution">
    <text evidence="1">The sequence shown here is derived from an EMBL/GenBank/DDBJ whole genome shotgun (WGS) entry which is preliminary data.</text>
</comment>
<gene>
    <name evidence="1" type="ORF">HMPREF1043_0152</name>
</gene>
<proteinExistence type="predicted"/>
<dbReference type="EMBL" id="AICP01000080">
    <property type="protein sequence ID" value="EID18563.1"/>
    <property type="molecule type" value="Genomic_DNA"/>
</dbReference>
<dbReference type="PATRIC" id="fig|1095729.3.peg.2237"/>
<evidence type="ECO:0000313" key="1">
    <source>
        <dbReference type="EMBL" id="EID18563.1"/>
    </source>
</evidence>
<dbReference type="AlphaFoldDB" id="I0S5B0"/>
<dbReference type="Proteomes" id="UP000003245">
    <property type="component" value="Unassembled WGS sequence"/>
</dbReference>
<protein>
    <submittedName>
        <fullName evidence="1">Uncharacterized protein</fullName>
    </submittedName>
</protein>
<accession>I0S5B0</accession>
<organism evidence="1 2">
    <name type="scientific">Streptococcus anginosus subsp. whileyi CCUG 39159</name>
    <dbReference type="NCBI Taxonomy" id="1095729"/>
    <lineage>
        <taxon>Bacteria</taxon>
        <taxon>Bacillati</taxon>
        <taxon>Bacillota</taxon>
        <taxon>Bacilli</taxon>
        <taxon>Lactobacillales</taxon>
        <taxon>Streptococcaceae</taxon>
        <taxon>Streptococcus</taxon>
        <taxon>Streptococcus anginosus group</taxon>
    </lineage>
</organism>
<name>I0S5B0_STRAP</name>
<sequence length="54" mass="5760">MGVLLGIGEKATGNNRPVIDGSRQAAYPVVLTHEAAQLIADAQQIKEVGYNSYM</sequence>
<reference evidence="1 2" key="1">
    <citation type="submission" date="2012-01" db="EMBL/GenBank/DDBJ databases">
        <authorList>
            <person name="Harkins D.M."/>
            <person name="Madupu R."/>
            <person name="Durkin A.S."/>
            <person name="Torralba M."/>
            <person name="Methe B."/>
            <person name="Sutton G.G."/>
            <person name="Nelson K.E."/>
        </authorList>
    </citation>
    <scope>NUCLEOTIDE SEQUENCE [LARGE SCALE GENOMIC DNA]</scope>
    <source>
        <strain evidence="1 2">CCUG 39159</strain>
    </source>
</reference>